<proteinExistence type="predicted"/>
<dbReference type="SMART" id="SM00516">
    <property type="entry name" value="SEC14"/>
    <property type="match status" value="1"/>
</dbReference>
<dbReference type="Pfam" id="PF00650">
    <property type="entry name" value="CRAL_TRIO"/>
    <property type="match status" value="1"/>
</dbReference>
<dbReference type="InterPro" id="IPR036865">
    <property type="entry name" value="CRAL-TRIO_dom_sf"/>
</dbReference>
<keyword evidence="9" id="KW-1185">Reference proteome</keyword>
<dbReference type="AlphaFoldDB" id="A0A7J6DD80"/>
<keyword evidence="3" id="KW-0963">Cytoplasm</keyword>
<dbReference type="PANTHER" id="PTHR10174">
    <property type="entry name" value="ALPHA-TOCOPHEROL TRANSFER PROTEIN-RELATED"/>
    <property type="match status" value="1"/>
</dbReference>
<evidence type="ECO:0000256" key="1">
    <source>
        <dbReference type="ARBA" id="ARBA00004496"/>
    </source>
</evidence>
<dbReference type="GO" id="GO:0051180">
    <property type="term" value="P:vitamin transport"/>
    <property type="evidence" value="ECO:0007669"/>
    <property type="project" value="TreeGrafter"/>
</dbReference>
<comment type="subunit">
    <text evidence="5">Monomer and homotetramer. Phosphatidylinositol 4,5-bisphosphate binding induces the formation of homotetramers. Phosphatidylinositol 3,4-bisphosphate is less efficient in inducing tetramerization.</text>
</comment>
<dbReference type="FunFam" id="3.40.525.10:FF:000002">
    <property type="entry name" value="Alpha-tocopherol transfer protein-like"/>
    <property type="match status" value="1"/>
</dbReference>
<evidence type="ECO:0000256" key="3">
    <source>
        <dbReference type="ARBA" id="ARBA00022490"/>
    </source>
</evidence>
<dbReference type="InterPro" id="IPR011074">
    <property type="entry name" value="CRAL/TRIO_N_dom"/>
</dbReference>
<dbReference type="Proteomes" id="UP000579812">
    <property type="component" value="Unassembled WGS sequence"/>
</dbReference>
<evidence type="ECO:0000256" key="6">
    <source>
        <dbReference type="ARBA" id="ARBA00072185"/>
    </source>
</evidence>
<evidence type="ECO:0000313" key="9">
    <source>
        <dbReference type="Proteomes" id="UP000579812"/>
    </source>
</evidence>
<dbReference type="PROSITE" id="PS50191">
    <property type="entry name" value="CRAL_TRIO"/>
    <property type="match status" value="1"/>
</dbReference>
<evidence type="ECO:0000256" key="2">
    <source>
        <dbReference type="ARBA" id="ARBA00022448"/>
    </source>
</evidence>
<dbReference type="Pfam" id="PF03765">
    <property type="entry name" value="CRAL_TRIO_N"/>
    <property type="match status" value="1"/>
</dbReference>
<evidence type="ECO:0000256" key="4">
    <source>
        <dbReference type="ARBA" id="ARBA00023121"/>
    </source>
</evidence>
<organism evidence="8 9">
    <name type="scientific">Onychostoma macrolepis</name>
    <dbReference type="NCBI Taxonomy" id="369639"/>
    <lineage>
        <taxon>Eukaryota</taxon>
        <taxon>Metazoa</taxon>
        <taxon>Chordata</taxon>
        <taxon>Craniata</taxon>
        <taxon>Vertebrata</taxon>
        <taxon>Euteleostomi</taxon>
        <taxon>Actinopterygii</taxon>
        <taxon>Neopterygii</taxon>
        <taxon>Teleostei</taxon>
        <taxon>Ostariophysi</taxon>
        <taxon>Cypriniformes</taxon>
        <taxon>Cyprinidae</taxon>
        <taxon>Acrossocheilinae</taxon>
        <taxon>Onychostoma</taxon>
    </lineage>
</organism>
<dbReference type="PANTHER" id="PTHR10174:SF225">
    <property type="entry name" value="ALPHA-TOCOPHEROL TRANSFER PROTEIN"/>
    <property type="match status" value="1"/>
</dbReference>
<dbReference type="InterPro" id="IPR001251">
    <property type="entry name" value="CRAL-TRIO_dom"/>
</dbReference>
<dbReference type="GO" id="GO:0008431">
    <property type="term" value="F:vitamin E binding"/>
    <property type="evidence" value="ECO:0007669"/>
    <property type="project" value="TreeGrafter"/>
</dbReference>
<gene>
    <name evidence="8" type="ORF">G5714_001820</name>
</gene>
<dbReference type="Gene3D" id="3.40.525.10">
    <property type="entry name" value="CRAL-TRIO lipid binding domain"/>
    <property type="match status" value="1"/>
</dbReference>
<comment type="subcellular location">
    <subcellularLocation>
        <location evidence="1">Cytoplasm</location>
    </subcellularLocation>
</comment>
<dbReference type="GO" id="GO:1902936">
    <property type="term" value="F:phosphatidylinositol bisphosphate binding"/>
    <property type="evidence" value="ECO:0007669"/>
    <property type="project" value="TreeGrafter"/>
</dbReference>
<protein>
    <recommendedName>
        <fullName evidence="6">Alpha-tocopherol transfer protein</fullName>
    </recommendedName>
</protein>
<dbReference type="GO" id="GO:0005770">
    <property type="term" value="C:late endosome"/>
    <property type="evidence" value="ECO:0007669"/>
    <property type="project" value="TreeGrafter"/>
</dbReference>
<dbReference type="SUPFAM" id="SSF46938">
    <property type="entry name" value="CRAL/TRIO N-terminal domain"/>
    <property type="match status" value="1"/>
</dbReference>
<dbReference type="EMBL" id="JAAMOB010000002">
    <property type="protein sequence ID" value="KAF4117267.1"/>
    <property type="molecule type" value="Genomic_DNA"/>
</dbReference>
<dbReference type="GO" id="GO:0016020">
    <property type="term" value="C:membrane"/>
    <property type="evidence" value="ECO:0007669"/>
    <property type="project" value="TreeGrafter"/>
</dbReference>
<name>A0A7J6DD80_9TELE</name>
<dbReference type="Gene3D" id="1.20.5.1200">
    <property type="entry name" value="Alpha-tocopherol transfer"/>
    <property type="match status" value="1"/>
</dbReference>
<dbReference type="GO" id="GO:0120013">
    <property type="term" value="F:lipid transfer activity"/>
    <property type="evidence" value="ECO:0007669"/>
    <property type="project" value="TreeGrafter"/>
</dbReference>
<reference evidence="8 9" key="1">
    <citation type="submission" date="2020-04" db="EMBL/GenBank/DDBJ databases">
        <title>Chromosome-level genome assembly of a cyprinid fish Onychostoma macrolepis by integration of Nanopore Sequencing, Bionano and Hi-C technology.</title>
        <authorList>
            <person name="Wang D."/>
        </authorList>
    </citation>
    <scope>NUCLEOTIDE SEQUENCE [LARGE SCALE GENOMIC DNA]</scope>
    <source>
        <strain evidence="8">SWU-2019</strain>
        <tissue evidence="8">Muscle</tissue>
    </source>
</reference>
<comment type="caution">
    <text evidence="8">The sequence shown here is derived from an EMBL/GenBank/DDBJ whole genome shotgun (WGS) entry which is preliminary data.</text>
</comment>
<evidence type="ECO:0000256" key="5">
    <source>
        <dbReference type="ARBA" id="ARBA00061965"/>
    </source>
</evidence>
<dbReference type="GO" id="GO:0042360">
    <property type="term" value="P:vitamin E metabolic process"/>
    <property type="evidence" value="ECO:0007669"/>
    <property type="project" value="TreeGrafter"/>
</dbReference>
<feature type="domain" description="CRAL-TRIO" evidence="7">
    <location>
        <begin position="89"/>
        <end position="251"/>
    </location>
</feature>
<dbReference type="Gene3D" id="1.10.8.20">
    <property type="entry name" value="N-terminal domain of phosphatidylinositol transfer protein sec14p"/>
    <property type="match status" value="1"/>
</dbReference>
<sequence length="288" mass="32900">MKSEEVDNIEELNNLPVDSIRIAPYLSELKQQAAAEASIRHLNLTETFLIRFLQARDFDVALALKLLINYHKWRQECPEITADLRPSSVIGLLQNNYHGVLRSRDDAGSRVLIYRIGQWNPKEFTAYEVFRVSLITSELIVQEWETQRNGLKAIFDLQDWCFTHALQTNPSLAKKISSVLTDSFPLKVRGIHLINEPIFFRPVFAMIRPFLPDKIKQRIHMHGSSYARSLSDFFPKAILPPEYGGTGPSINEVCCDWTEYIMQSEDYLYRLSIDLGGGVASSQSSAYA</sequence>
<evidence type="ECO:0000259" key="7">
    <source>
        <dbReference type="PROSITE" id="PS50191"/>
    </source>
</evidence>
<dbReference type="PRINTS" id="PR00180">
    <property type="entry name" value="CRETINALDHBP"/>
</dbReference>
<accession>A0A7J6DD80</accession>
<dbReference type="CDD" id="cd00170">
    <property type="entry name" value="SEC14"/>
    <property type="match status" value="1"/>
</dbReference>
<keyword evidence="4" id="KW-0446">Lipid-binding</keyword>
<evidence type="ECO:0000313" key="8">
    <source>
        <dbReference type="EMBL" id="KAF4117267.1"/>
    </source>
</evidence>
<dbReference type="SMART" id="SM01100">
    <property type="entry name" value="CRAL_TRIO_N"/>
    <property type="match status" value="1"/>
</dbReference>
<dbReference type="FunFam" id="1.10.8.20:FF:000003">
    <property type="entry name" value="Alpha-tocopherol transfer protein"/>
    <property type="match status" value="1"/>
</dbReference>
<keyword evidence="2" id="KW-0813">Transport</keyword>
<dbReference type="InterPro" id="IPR036273">
    <property type="entry name" value="CRAL/TRIO_N_dom_sf"/>
</dbReference>
<dbReference type="SUPFAM" id="SSF52087">
    <property type="entry name" value="CRAL/TRIO domain"/>
    <property type="match status" value="1"/>
</dbReference>